<protein>
    <submittedName>
        <fullName evidence="1">Uncharacterized protein</fullName>
    </submittedName>
</protein>
<proteinExistence type="predicted"/>
<organism evidence="1 2">
    <name type="scientific">Hypocrea jecorina (strain ATCC 56765 / BCRC 32924 / NRRL 11460 / Rut C-30)</name>
    <name type="common">Trichoderma reesei</name>
    <dbReference type="NCBI Taxonomy" id="1344414"/>
    <lineage>
        <taxon>Eukaryota</taxon>
        <taxon>Fungi</taxon>
        <taxon>Dikarya</taxon>
        <taxon>Ascomycota</taxon>
        <taxon>Pezizomycotina</taxon>
        <taxon>Sordariomycetes</taxon>
        <taxon>Hypocreomycetidae</taxon>
        <taxon>Hypocreales</taxon>
        <taxon>Hypocreaceae</taxon>
        <taxon>Trichoderma</taxon>
    </lineage>
</organism>
<accession>A0A024S661</accession>
<dbReference type="Proteomes" id="UP000024376">
    <property type="component" value="Unassembled WGS sequence"/>
</dbReference>
<evidence type="ECO:0000313" key="1">
    <source>
        <dbReference type="EMBL" id="ETS00835.1"/>
    </source>
</evidence>
<dbReference type="KEGG" id="trr:M419DRAFT_119450"/>
<name>A0A024S661_HYPJR</name>
<dbReference type="AlphaFoldDB" id="A0A024S661"/>
<sequence>MRAVVKQTRQRHCNPPPQFPVRRTLLSIVYWLFDCKIAQEAPMMKLNRKSKPDM</sequence>
<evidence type="ECO:0000313" key="2">
    <source>
        <dbReference type="Proteomes" id="UP000024376"/>
    </source>
</evidence>
<gene>
    <name evidence="1" type="ORF">M419DRAFT_119450</name>
</gene>
<reference evidence="2" key="1">
    <citation type="journal article" date="2013" name="Ind. Biotechnol.">
        <title>Comparative genomics analysis of Trichoderma reesei strains.</title>
        <authorList>
            <person name="Koike H."/>
            <person name="Aerts A."/>
            <person name="LaButti K."/>
            <person name="Grigoriev I.V."/>
            <person name="Baker S.E."/>
        </authorList>
    </citation>
    <scope>NUCLEOTIDE SEQUENCE [LARGE SCALE GENOMIC DNA]</scope>
    <source>
        <strain evidence="2">ATCC 56765 / BCRC 32924 / NRRL 11460 / Rut C-30</strain>
    </source>
</reference>
<dbReference type="EMBL" id="KI911150">
    <property type="protein sequence ID" value="ETS00835.1"/>
    <property type="molecule type" value="Genomic_DNA"/>
</dbReference>
<dbReference type="HOGENOM" id="CLU_3052067_0_0_1"/>